<reference evidence="1" key="2">
    <citation type="submission" date="2020-09" db="EMBL/GenBank/DDBJ databases">
        <authorList>
            <person name="Sun Q."/>
            <person name="Zhou Y."/>
        </authorList>
    </citation>
    <scope>NUCLEOTIDE SEQUENCE</scope>
    <source>
        <strain evidence="1">CGMCC 4.7368</strain>
    </source>
</reference>
<comment type="caution">
    <text evidence="1">The sequence shown here is derived from an EMBL/GenBank/DDBJ whole genome shotgun (WGS) entry which is preliminary data.</text>
</comment>
<dbReference type="Proteomes" id="UP000646523">
    <property type="component" value="Unassembled WGS sequence"/>
</dbReference>
<evidence type="ECO:0000313" key="1">
    <source>
        <dbReference type="EMBL" id="GGO71134.1"/>
    </source>
</evidence>
<name>A0A917Z0S2_9ACTN</name>
<proteinExistence type="predicted"/>
<dbReference type="RefSeq" id="WP_189125285.1">
    <property type="nucleotide sequence ID" value="NZ_BMNH01000010.1"/>
</dbReference>
<keyword evidence="2" id="KW-1185">Reference proteome</keyword>
<sequence>MTFVSGSNLDGFFEWKAVGGAGDGACGVTDDPARAAQHLKAALKRLGTGASGQVGVVHLDRFARNPAYVYGRVLVRVGHEAVDVDQP</sequence>
<dbReference type="EMBL" id="BMNH01000010">
    <property type="protein sequence ID" value="GGO71134.1"/>
    <property type="molecule type" value="Genomic_DNA"/>
</dbReference>
<reference evidence="1" key="1">
    <citation type="journal article" date="2014" name="Int. J. Syst. Evol. Microbiol.">
        <title>Complete genome sequence of Corynebacterium casei LMG S-19264T (=DSM 44701T), isolated from a smear-ripened cheese.</title>
        <authorList>
            <consortium name="US DOE Joint Genome Institute (JGI-PGF)"/>
            <person name="Walter F."/>
            <person name="Albersmeier A."/>
            <person name="Kalinowski J."/>
            <person name="Ruckert C."/>
        </authorList>
    </citation>
    <scope>NUCLEOTIDE SEQUENCE</scope>
    <source>
        <strain evidence="1">CGMCC 4.7368</strain>
    </source>
</reference>
<organism evidence="1 2">
    <name type="scientific">Nonomuraea cavernae</name>
    <dbReference type="NCBI Taxonomy" id="2045107"/>
    <lineage>
        <taxon>Bacteria</taxon>
        <taxon>Bacillati</taxon>
        <taxon>Actinomycetota</taxon>
        <taxon>Actinomycetes</taxon>
        <taxon>Streptosporangiales</taxon>
        <taxon>Streptosporangiaceae</taxon>
        <taxon>Nonomuraea</taxon>
    </lineage>
</organism>
<gene>
    <name evidence="1" type="ORF">GCM10012289_36150</name>
</gene>
<accession>A0A917Z0S2</accession>
<evidence type="ECO:0000313" key="2">
    <source>
        <dbReference type="Proteomes" id="UP000646523"/>
    </source>
</evidence>
<dbReference type="AlphaFoldDB" id="A0A917Z0S2"/>
<protein>
    <submittedName>
        <fullName evidence="1">Uncharacterized protein</fullName>
    </submittedName>
</protein>